<feature type="region of interest" description="Disordered" evidence="4">
    <location>
        <begin position="404"/>
        <end position="452"/>
    </location>
</feature>
<dbReference type="InterPro" id="IPR006195">
    <property type="entry name" value="aa-tRNA-synth_II"/>
</dbReference>
<dbReference type="NCBIfam" id="TIGR00389">
    <property type="entry name" value="glyS_dimeric"/>
    <property type="match status" value="1"/>
</dbReference>
<proteinExistence type="predicted"/>
<dbReference type="InterPro" id="IPR027031">
    <property type="entry name" value="Gly-tRNA_synthase/POLG2"/>
</dbReference>
<dbReference type="GO" id="GO:0070150">
    <property type="term" value="P:mitochondrial glycyl-tRNA aminoacylation"/>
    <property type="evidence" value="ECO:0007669"/>
    <property type="project" value="TreeGrafter"/>
</dbReference>
<evidence type="ECO:0000313" key="6">
    <source>
        <dbReference type="EMBL" id="KAG7598682.1"/>
    </source>
</evidence>
<feature type="region of interest" description="Disordered" evidence="4">
    <location>
        <begin position="1405"/>
        <end position="1442"/>
    </location>
</feature>
<evidence type="ECO:0000259" key="5">
    <source>
        <dbReference type="PROSITE" id="PS50862"/>
    </source>
</evidence>
<dbReference type="EC" id="6.1.1.14" evidence="2"/>
<dbReference type="Pfam" id="PF03732">
    <property type="entry name" value="Retrotrans_gag"/>
    <property type="match status" value="1"/>
</dbReference>
<gene>
    <name evidence="6" type="ORF">ISN44_As06g029120</name>
</gene>
<feature type="region of interest" description="Disordered" evidence="4">
    <location>
        <begin position="1244"/>
        <end position="1284"/>
    </location>
</feature>
<dbReference type="GO" id="GO:0004820">
    <property type="term" value="F:glycine-tRNA ligase activity"/>
    <property type="evidence" value="ECO:0007669"/>
    <property type="project" value="UniProtKB-EC"/>
</dbReference>
<dbReference type="GO" id="GO:0005524">
    <property type="term" value="F:ATP binding"/>
    <property type="evidence" value="ECO:0007669"/>
    <property type="project" value="InterPro"/>
</dbReference>
<dbReference type="CDD" id="cd00303">
    <property type="entry name" value="retropepsin_like"/>
    <property type="match status" value="1"/>
</dbReference>
<evidence type="ECO:0000256" key="1">
    <source>
        <dbReference type="ARBA" id="ARBA00011738"/>
    </source>
</evidence>
<dbReference type="InterPro" id="IPR005162">
    <property type="entry name" value="Retrotrans_gag_dom"/>
</dbReference>
<protein>
    <recommendedName>
        <fullName evidence="2">glycine--tRNA ligase</fullName>
        <ecNumber evidence="2">6.1.1.14</ecNumber>
    </recommendedName>
    <alternativeName>
        <fullName evidence="3">Diadenosine tetraphosphate synthetase</fullName>
    </alternativeName>
</protein>
<dbReference type="InterPro" id="IPR002315">
    <property type="entry name" value="tRNA-synt_gly"/>
</dbReference>
<dbReference type="InterPro" id="IPR002314">
    <property type="entry name" value="aa-tRNA-synt_IIb"/>
</dbReference>
<dbReference type="PROSITE" id="PS50862">
    <property type="entry name" value="AA_TRNA_LIGASE_II"/>
    <property type="match status" value="1"/>
</dbReference>
<feature type="compositionally biased region" description="Polar residues" evidence="4">
    <location>
        <begin position="1405"/>
        <end position="1420"/>
    </location>
</feature>
<accession>A0A8T2CKB5</accession>
<feature type="compositionally biased region" description="Pro residues" evidence="4">
    <location>
        <begin position="1430"/>
        <end position="1442"/>
    </location>
</feature>
<feature type="region of interest" description="Disordered" evidence="4">
    <location>
        <begin position="842"/>
        <end position="861"/>
    </location>
</feature>
<evidence type="ECO:0000256" key="2">
    <source>
        <dbReference type="ARBA" id="ARBA00012829"/>
    </source>
</evidence>
<dbReference type="Proteomes" id="UP000694251">
    <property type="component" value="Chromosome 6"/>
</dbReference>
<name>A0A8T2CKB5_ARASU</name>
<evidence type="ECO:0000313" key="7">
    <source>
        <dbReference type="Proteomes" id="UP000694251"/>
    </source>
</evidence>
<dbReference type="PANTHER" id="PTHR10745:SF0">
    <property type="entry name" value="GLYCINE--TRNA LIGASE"/>
    <property type="match status" value="1"/>
</dbReference>
<feature type="domain" description="Aminoacyl-transfer RNA synthetases class-II family profile" evidence="5">
    <location>
        <begin position="154"/>
        <end position="1073"/>
    </location>
</feature>
<organism evidence="6 7">
    <name type="scientific">Arabidopsis suecica</name>
    <name type="common">Swedish thale-cress</name>
    <name type="synonym">Cardaminopsis suecica</name>
    <dbReference type="NCBI Taxonomy" id="45249"/>
    <lineage>
        <taxon>Eukaryota</taxon>
        <taxon>Viridiplantae</taxon>
        <taxon>Streptophyta</taxon>
        <taxon>Embryophyta</taxon>
        <taxon>Tracheophyta</taxon>
        <taxon>Spermatophyta</taxon>
        <taxon>Magnoliopsida</taxon>
        <taxon>eudicotyledons</taxon>
        <taxon>Gunneridae</taxon>
        <taxon>Pentapetalae</taxon>
        <taxon>rosids</taxon>
        <taxon>malvids</taxon>
        <taxon>Brassicales</taxon>
        <taxon>Brassicaceae</taxon>
        <taxon>Camelineae</taxon>
        <taxon>Arabidopsis</taxon>
    </lineage>
</organism>
<sequence>MAASEQSEKSSSVEISLQSALSSGNLEAFRKAVVNTAEQCLFYKHSFEIYKGFADVAGLYDLGPHGFNLELNIINFWRKFFVREENMAEVRCSCLTPDVVLKASGHVDKFTDPMVNDKITGECHRADHLLQDHCEKKLEKDATISTEEADELKNVLAVLEDLSIEELGSKIKEYRITAPVTKNPLSDPYPFNLMFQTSIGPSSLIPGYMRPETAQGIFVNFKDYYYANGKKLPFAVAQTGVVFRNEISPRQGLLRTREFMLAEIEHFVHPENKSHPNFPDVAELEFFMFPREEQMSGQSTKKLCLGEAVAKGIVNNETLGYFIGRVYLFLTRTLELIWDLMEQEGTNTTLELNLGSSWREMKSFKTDQEQARRHGSMTRSSNLISYKDNIDRLARELRERRVSDDCEQHNPVAMEPQDQDNQGVGIPRNIGDGDAPRNHQQRQGIVPPPVQNNNFEIKSGLISMIQGNKFHGLPLEDPLDHLDNFARLCGLTKINGVSEDCFKLRLFPFSLGDKAHHWEKTLPAGSITTWDECKKAFLTKFFSNSRTARLRNEISSFTQKQSESICEAWERFKGYTIQCPHHGFKKASLLSTLYRGVLPKIRMLLDTASNGNFLNKDVEEGWELIENLALSDGNYNEDFDRSNRGIGDPDAKHTKEMVQALNEKLDKILLTQQKQVHYITEEEHYQIQEGENTQNVEVSYVQNQGGYNKGYNPYKPAHPNLSYRSTNVANPQDQVYPQQQQNQSKPFIPYNQGFVPKQQFSGGYQQHNPPPGFAHQPQQAPPAQAPDMQHMFQQILQGQAAGTIAIEKKLAEIHNKVDCTFNDLNIKFEALNSRIKYLESQAASTSAPKHPGQLPGKAIQNPKEYVNAIRLRSGRELQTRPSIAPVTEDSEIQEGEDFIQHETQVNDTTKLDQDAAPSDQAKSPQIKEPVVDKSKKKAFIPPPYKPKIPFPGRFKRDIIEKYRTMFAKHIKELEARMPLIDAYKLIPDSHKYLKDMVMERIKEVQGMSMESHECSEIIQTKIIPKKLGDPGSFTLPCSLGSLAFSNCLCDLGAFKSLMPLSVAKRLGFSKFKPCNITLILADESIRFPHGLLEDLPIKIGNAEIPTDFIVLEMDEEPKDPLILGRPFLATAGAVIDVKNGKIDLNLGNDFTMKFDINDATRKPTIEGQTFVVKVMDCLADEQLEEVAKEDHQKTSLTKSGEAGYLLTETLSCGKSLDSHKEVAGSEVFKGLIGSETEVKVAYEASSTHAQPTDSSIHLSKPTTRLENSSSTKHRDKLLESSNSAPDGWLELKERSKWQDKAIRELTGTVRELKDQIKKLHGIANKVPLQIKDVPNDEASTLVSAKGSEITSEWSIEEDYPVARQEAYYEKRTIEYSTANLSREHAKGIEKEQTRPALLDYMSSQPLDVIPNQNRSPTRRTCSMRRRASPWSPPVPGQSPPSSPINEHVAYWVSFRYFGTYLGLNGARRNQHDLGAKLRIELERNEVVQDRPGAGSTSWLDDTSRQRQRSRLRADSTNQAR</sequence>
<feature type="compositionally biased region" description="Polar residues" evidence="4">
    <location>
        <begin position="1244"/>
        <end position="1270"/>
    </location>
</feature>
<dbReference type="PANTHER" id="PTHR10745">
    <property type="entry name" value="GLYCYL-TRNA SYNTHETASE/DNA POLYMERASE SUBUNIT GAMMA-2"/>
    <property type="match status" value="1"/>
</dbReference>
<dbReference type="EMBL" id="JAEFBJ010000006">
    <property type="protein sequence ID" value="KAG7598682.1"/>
    <property type="molecule type" value="Genomic_DNA"/>
</dbReference>
<evidence type="ECO:0000256" key="3">
    <source>
        <dbReference type="ARBA" id="ARBA00030057"/>
    </source>
</evidence>
<dbReference type="FunFam" id="3.30.40.230:FF:000001">
    <property type="entry name" value="Glycine--tRNA ligase"/>
    <property type="match status" value="1"/>
</dbReference>
<feature type="region of interest" description="Disordered" evidence="4">
    <location>
        <begin position="912"/>
        <end position="938"/>
    </location>
</feature>
<dbReference type="GO" id="GO:0005739">
    <property type="term" value="C:mitochondrion"/>
    <property type="evidence" value="ECO:0007669"/>
    <property type="project" value="TreeGrafter"/>
</dbReference>
<feature type="region of interest" description="Disordered" evidence="4">
    <location>
        <begin position="1488"/>
        <end position="1520"/>
    </location>
</feature>
<comment type="caution">
    <text evidence="6">The sequence shown here is derived from an EMBL/GenBank/DDBJ whole genome shotgun (WGS) entry which is preliminary data.</text>
</comment>
<dbReference type="Pfam" id="PF00587">
    <property type="entry name" value="tRNA-synt_2b"/>
    <property type="match status" value="1"/>
</dbReference>
<reference evidence="6 7" key="1">
    <citation type="submission" date="2020-12" db="EMBL/GenBank/DDBJ databases">
        <title>Concerted genomic and epigenomic changes stabilize Arabidopsis allopolyploids.</title>
        <authorList>
            <person name="Chen Z."/>
        </authorList>
    </citation>
    <scope>NUCLEOTIDE SEQUENCE [LARGE SCALE GENOMIC DNA]</scope>
    <source>
        <strain evidence="6">As9502</strain>
        <tissue evidence="6">Leaf</tissue>
    </source>
</reference>
<keyword evidence="7" id="KW-1185">Reference proteome</keyword>
<evidence type="ECO:0000256" key="4">
    <source>
        <dbReference type="SAM" id="MobiDB-lite"/>
    </source>
</evidence>
<dbReference type="OrthoDB" id="57698at2759"/>
<comment type="subunit">
    <text evidence="1">Homodimer.</text>
</comment>